<evidence type="ECO:0000313" key="2">
    <source>
        <dbReference type="EMBL" id="VEL36409.1"/>
    </source>
</evidence>
<proteinExistence type="predicted"/>
<evidence type="ECO:0000256" key="1">
    <source>
        <dbReference type="SAM" id="MobiDB-lite"/>
    </source>
</evidence>
<protein>
    <submittedName>
        <fullName evidence="2">Uncharacterized protein</fullName>
    </submittedName>
</protein>
<dbReference type="EMBL" id="CAAALY010252170">
    <property type="protein sequence ID" value="VEL36409.1"/>
    <property type="molecule type" value="Genomic_DNA"/>
</dbReference>
<reference evidence="2" key="1">
    <citation type="submission" date="2018-11" db="EMBL/GenBank/DDBJ databases">
        <authorList>
            <consortium name="Pathogen Informatics"/>
        </authorList>
    </citation>
    <scope>NUCLEOTIDE SEQUENCE</scope>
</reference>
<dbReference type="Gene3D" id="2.60.40.10">
    <property type="entry name" value="Immunoglobulins"/>
    <property type="match status" value="1"/>
</dbReference>
<organism evidence="2 3">
    <name type="scientific">Protopolystoma xenopodis</name>
    <dbReference type="NCBI Taxonomy" id="117903"/>
    <lineage>
        <taxon>Eukaryota</taxon>
        <taxon>Metazoa</taxon>
        <taxon>Spiralia</taxon>
        <taxon>Lophotrochozoa</taxon>
        <taxon>Platyhelminthes</taxon>
        <taxon>Monogenea</taxon>
        <taxon>Polyopisthocotylea</taxon>
        <taxon>Polystomatidea</taxon>
        <taxon>Polystomatidae</taxon>
        <taxon>Protopolystoma</taxon>
    </lineage>
</organism>
<dbReference type="OrthoDB" id="5973910at2759"/>
<feature type="region of interest" description="Disordered" evidence="1">
    <location>
        <begin position="1"/>
        <end position="35"/>
    </location>
</feature>
<feature type="region of interest" description="Disordered" evidence="1">
    <location>
        <begin position="55"/>
        <end position="98"/>
    </location>
</feature>
<evidence type="ECO:0000313" key="3">
    <source>
        <dbReference type="Proteomes" id="UP000784294"/>
    </source>
</evidence>
<sequence>MTSAGPEELASSPVPGSAPSTLLPSPSMALETPAVPVDSSGAWRLQGSLALAIAGPAANGTSPSANPPSYAFSTQPVPEMPLPSPSPSPSSSSLSRSLPELQLQLQPKPQPQRPSTGLWKEIHPSQSSYQLVTSKPVKAATDSSSLDEAARATTTNLMPIARRKPFNGHQLTAVRLVSAQTVEEWFGDFWCRCEAWNNIAELNEPRRVTSKQAYIHVACRSQTDTLVEFELSLCLSSTKHSNHLEITINRLPFLTSRQRGLFREFPICEWTRGLPASPQKPWLVDSVQNASALRPRAQSPNPALAAKTMAWPRSRPDFILGVYALSARSGFHLKLAYKLWPFVWSQAPFVV</sequence>
<feature type="compositionally biased region" description="Low complexity" evidence="1">
    <location>
        <begin position="89"/>
        <end position="98"/>
    </location>
</feature>
<comment type="caution">
    <text evidence="2">The sequence shown here is derived from an EMBL/GenBank/DDBJ whole genome shotgun (WGS) entry which is preliminary data.</text>
</comment>
<keyword evidence="3" id="KW-1185">Reference proteome</keyword>
<accession>A0A448XGU4</accession>
<gene>
    <name evidence="2" type="ORF">PXEA_LOCUS29849</name>
</gene>
<dbReference type="Proteomes" id="UP000784294">
    <property type="component" value="Unassembled WGS sequence"/>
</dbReference>
<dbReference type="AlphaFoldDB" id="A0A448XGU4"/>
<dbReference type="InterPro" id="IPR013783">
    <property type="entry name" value="Ig-like_fold"/>
</dbReference>
<name>A0A448XGU4_9PLAT</name>
<feature type="compositionally biased region" description="Pro residues" evidence="1">
    <location>
        <begin position="78"/>
        <end position="88"/>
    </location>
</feature>